<evidence type="ECO:0000313" key="6">
    <source>
        <dbReference type="EMBL" id="MCC2614820.1"/>
    </source>
</evidence>
<dbReference type="InterPro" id="IPR009993">
    <property type="entry name" value="WecF"/>
</dbReference>
<dbReference type="SUPFAM" id="SSF53756">
    <property type="entry name" value="UDP-Glycosyltransferase/glycogen phosphorylase"/>
    <property type="match status" value="1"/>
</dbReference>
<gene>
    <name evidence="6" type="ORF">LJ739_01030</name>
</gene>
<evidence type="ECO:0000256" key="4">
    <source>
        <dbReference type="ARBA" id="ARBA00022679"/>
    </source>
</evidence>
<keyword evidence="4 6" id="KW-0808">Transferase</keyword>
<accession>A0ABS8G4P8</accession>
<name>A0ABS8G4P8_9ALTE</name>
<keyword evidence="1" id="KW-1003">Cell membrane</keyword>
<dbReference type="EMBL" id="JAJEWP010000001">
    <property type="protein sequence ID" value="MCC2614820.1"/>
    <property type="molecule type" value="Genomic_DNA"/>
</dbReference>
<dbReference type="RefSeq" id="WP_229156736.1">
    <property type="nucleotide sequence ID" value="NZ_JAJEWP010000001.1"/>
</dbReference>
<keyword evidence="3 6" id="KW-0328">Glycosyltransferase</keyword>
<keyword evidence="2" id="KW-0997">Cell inner membrane</keyword>
<dbReference type="GO" id="GO:0102031">
    <property type="term" value="F:4-acetamido-4,6-dideoxy-D-galactose transferase activity"/>
    <property type="evidence" value="ECO:0007669"/>
    <property type="project" value="UniProtKB-EC"/>
</dbReference>
<evidence type="ECO:0000256" key="2">
    <source>
        <dbReference type="ARBA" id="ARBA00022519"/>
    </source>
</evidence>
<keyword evidence="5" id="KW-0472">Membrane</keyword>
<sequence length="360" mass="41365">MDRSIRKIIHIFGQTPHHYLPMKHFFVGLNVEEILQEFWAWSVSGEAAPQGFTQYMNANELLHLMKKNADVGSIFVFHGMFDRHLWPRLAFSGLPKQCLWVCWGADLYEHIAESKTIKRRVAHFFHRNLVKRFRHVIALNEGDSELISKHLAKRKVDVVPYPLIASDNTSLQKKNDTKLNILVGNSGASSNNHIEALEWLSKFKDENILVSVLLNYGGSSDYVNNVVQHGNTLLGEKFKPIVEMMGKDEYDSFLAGIDVAVFAHLRQQGLYVVYSMLKHGRKMYVRGATSTFSELEHKGFYVFPSECIKKQTFADFCAQTPEQRQNNQTLMTMVYSESALRPKWETLIKDSVNKLNEDAH</sequence>
<dbReference type="Pfam" id="PF07429">
    <property type="entry name" value="Glyco_transf_56"/>
    <property type="match status" value="1"/>
</dbReference>
<reference evidence="6 7" key="1">
    <citation type="submission" date="2021-10" db="EMBL/GenBank/DDBJ databases">
        <title>Draft genome of Aestuariibacter halophilus JC2043.</title>
        <authorList>
            <person name="Emsley S.A."/>
            <person name="Pfannmuller K.M."/>
            <person name="Ushijima B."/>
            <person name="Saw J.H."/>
            <person name="Videau P."/>
        </authorList>
    </citation>
    <scope>NUCLEOTIDE SEQUENCE [LARGE SCALE GENOMIC DNA]</scope>
    <source>
        <strain evidence="6 7">JC2043</strain>
    </source>
</reference>
<proteinExistence type="predicted"/>
<organism evidence="6 7">
    <name type="scientific">Fluctibacter halophilus</name>
    <dbReference type="NCBI Taxonomy" id="226011"/>
    <lineage>
        <taxon>Bacteria</taxon>
        <taxon>Pseudomonadati</taxon>
        <taxon>Pseudomonadota</taxon>
        <taxon>Gammaproteobacteria</taxon>
        <taxon>Alteromonadales</taxon>
        <taxon>Alteromonadaceae</taxon>
        <taxon>Fluctibacter</taxon>
    </lineage>
</organism>
<dbReference type="EC" id="2.4.1.325" evidence="6"/>
<dbReference type="Proteomes" id="UP001520878">
    <property type="component" value="Unassembled WGS sequence"/>
</dbReference>
<keyword evidence="7" id="KW-1185">Reference proteome</keyword>
<protein>
    <submittedName>
        <fullName evidence="6">TDP-N-acetylfucosamine:lipid II N-acetylfucosaminyltransferase</fullName>
        <ecNumber evidence="6">2.4.1.325</ecNumber>
    </submittedName>
</protein>
<evidence type="ECO:0000256" key="3">
    <source>
        <dbReference type="ARBA" id="ARBA00022676"/>
    </source>
</evidence>
<evidence type="ECO:0000256" key="1">
    <source>
        <dbReference type="ARBA" id="ARBA00022475"/>
    </source>
</evidence>
<evidence type="ECO:0000313" key="7">
    <source>
        <dbReference type="Proteomes" id="UP001520878"/>
    </source>
</evidence>
<evidence type="ECO:0000256" key="5">
    <source>
        <dbReference type="ARBA" id="ARBA00023136"/>
    </source>
</evidence>
<comment type="caution">
    <text evidence="6">The sequence shown here is derived from an EMBL/GenBank/DDBJ whole genome shotgun (WGS) entry which is preliminary data.</text>
</comment>